<evidence type="ECO:0000256" key="1">
    <source>
        <dbReference type="ARBA" id="ARBA00004651"/>
    </source>
</evidence>
<dbReference type="Proteomes" id="UP000249518">
    <property type="component" value="Unassembled WGS sequence"/>
</dbReference>
<feature type="transmembrane region" description="Helical" evidence="6">
    <location>
        <begin position="34"/>
        <end position="57"/>
    </location>
</feature>
<dbReference type="OrthoDB" id="9797028at2"/>
<evidence type="ECO:0000256" key="4">
    <source>
        <dbReference type="ARBA" id="ARBA00022989"/>
    </source>
</evidence>
<keyword evidence="3 6" id="KW-0812">Transmembrane</keyword>
<evidence type="ECO:0000256" key="3">
    <source>
        <dbReference type="ARBA" id="ARBA00022692"/>
    </source>
</evidence>
<comment type="caution">
    <text evidence="7">The sequence shown here is derived from an EMBL/GenBank/DDBJ whole genome shotgun (WGS) entry which is preliminary data.</text>
</comment>
<sequence length="332" mass="36487">MPTNQSYIKSFYEVIKDTLEGFTEFKILKMSASLAYITVFSLAPLLLVILFICDVFWGREAIEGAIYSQAKSFVGASSAEQLQSMIQNLALSQSSTIAAVIGIATLIFAATSVFAEIQDSINTIWGLRPKKRSGLWLFIKARLLSFGVIGSLGFILLVALGFSTLLDGISNQLTQTYSEISVGFFYVSNILATVIITSLLFGAIFTILPDAEITWKQVRVAALTTTFLFMLGKFIITFYIANSNISSVYGAAGSIVVLMVWVYYSSVILYLGATFAKCYAVKFAEPIKPSKYAEIVQYIAVTTDAKTIQSADDEIKELKKENDICIDDIKTN</sequence>
<dbReference type="NCBIfam" id="TIGR00765">
    <property type="entry name" value="yihY_not_rbn"/>
    <property type="match status" value="1"/>
</dbReference>
<dbReference type="PIRSF" id="PIRSF035875">
    <property type="entry name" value="RNase_BN"/>
    <property type="match status" value="1"/>
</dbReference>
<dbReference type="RefSeq" id="WP_112087209.1">
    <property type="nucleotide sequence ID" value="NZ_QLSV01000017.1"/>
</dbReference>
<dbReference type="EMBL" id="QLSV01000017">
    <property type="protein sequence ID" value="RAR46530.1"/>
    <property type="molecule type" value="Genomic_DNA"/>
</dbReference>
<evidence type="ECO:0000313" key="8">
    <source>
        <dbReference type="Proteomes" id="UP000249518"/>
    </source>
</evidence>
<keyword evidence="4 6" id="KW-1133">Transmembrane helix</keyword>
<gene>
    <name evidence="7" type="ORF">B0I10_11725</name>
</gene>
<dbReference type="InterPro" id="IPR017039">
    <property type="entry name" value="Virul_fac_BrkB"/>
</dbReference>
<feature type="transmembrane region" description="Helical" evidence="6">
    <location>
        <begin position="135"/>
        <end position="163"/>
    </location>
</feature>
<feature type="transmembrane region" description="Helical" evidence="6">
    <location>
        <begin position="247"/>
        <end position="273"/>
    </location>
</feature>
<comment type="subcellular location">
    <subcellularLocation>
        <location evidence="1">Cell membrane</location>
        <topology evidence="1">Multi-pass membrane protein</topology>
    </subcellularLocation>
</comment>
<feature type="transmembrane region" description="Helical" evidence="6">
    <location>
        <begin position="220"/>
        <end position="241"/>
    </location>
</feature>
<keyword evidence="5 6" id="KW-0472">Membrane</keyword>
<dbReference type="AlphaFoldDB" id="A0A328WJZ1"/>
<dbReference type="Pfam" id="PF03631">
    <property type="entry name" value="Virul_fac_BrkB"/>
    <property type="match status" value="1"/>
</dbReference>
<dbReference type="GO" id="GO:0005886">
    <property type="term" value="C:plasma membrane"/>
    <property type="evidence" value="ECO:0007669"/>
    <property type="project" value="UniProtKB-SubCell"/>
</dbReference>
<keyword evidence="2" id="KW-1003">Cell membrane</keyword>
<dbReference type="PANTHER" id="PTHR30213:SF1">
    <property type="entry name" value="INNER MEMBRANE PROTEIN YHJD"/>
    <property type="match status" value="1"/>
</dbReference>
<name>A0A328WJZ1_9FLAO</name>
<feature type="transmembrane region" description="Helical" evidence="6">
    <location>
        <begin position="183"/>
        <end position="208"/>
    </location>
</feature>
<keyword evidence="8" id="KW-1185">Reference proteome</keyword>
<proteinExistence type="predicted"/>
<evidence type="ECO:0000256" key="5">
    <source>
        <dbReference type="ARBA" id="ARBA00023136"/>
    </source>
</evidence>
<feature type="transmembrane region" description="Helical" evidence="6">
    <location>
        <begin position="97"/>
        <end position="115"/>
    </location>
</feature>
<reference evidence="7 8" key="1">
    <citation type="submission" date="2018-06" db="EMBL/GenBank/DDBJ databases">
        <title>Genomic Encyclopedia of Type Strains, Phase III (KMG-III): the genomes of soil and plant-associated and newly described type strains.</title>
        <authorList>
            <person name="Whitman W."/>
        </authorList>
    </citation>
    <scope>NUCLEOTIDE SEQUENCE [LARGE SCALE GENOMIC DNA]</scope>
    <source>
        <strain evidence="7 8">CGMCC 1.12504</strain>
    </source>
</reference>
<evidence type="ECO:0000313" key="7">
    <source>
        <dbReference type="EMBL" id="RAR46530.1"/>
    </source>
</evidence>
<dbReference type="PANTHER" id="PTHR30213">
    <property type="entry name" value="INNER MEMBRANE PROTEIN YHJD"/>
    <property type="match status" value="1"/>
</dbReference>
<accession>A0A328WJZ1</accession>
<protein>
    <submittedName>
        <fullName evidence="7">Membrane protein</fullName>
    </submittedName>
</protein>
<evidence type="ECO:0000256" key="6">
    <source>
        <dbReference type="SAM" id="Phobius"/>
    </source>
</evidence>
<evidence type="ECO:0000256" key="2">
    <source>
        <dbReference type="ARBA" id="ARBA00022475"/>
    </source>
</evidence>
<organism evidence="7 8">
    <name type="scientific">Flavobacterium lacus</name>
    <dbReference type="NCBI Taxonomy" id="1353778"/>
    <lineage>
        <taxon>Bacteria</taxon>
        <taxon>Pseudomonadati</taxon>
        <taxon>Bacteroidota</taxon>
        <taxon>Flavobacteriia</taxon>
        <taxon>Flavobacteriales</taxon>
        <taxon>Flavobacteriaceae</taxon>
        <taxon>Flavobacterium</taxon>
    </lineage>
</organism>